<dbReference type="InterPro" id="IPR036383">
    <property type="entry name" value="TSP1_rpt_sf"/>
</dbReference>
<sequence length="1187" mass="133314">MNETLVIQQRGVRLYDGDDKECCICIPLSQVIFFEEQAAGIGKSAKIVIHLHPCPENKEPGPYQKSKYSYIKLSFKEHGQIEFYRRLTEEMTQKRWENTPVSQPIPTGTGPKAGRTRAVGIVGIERKLEEKRKETDKNISEAFEDLSKLMEKAKEMVELSRSIANKIKDKQGDITEDETIRFKSYLLSMGIANPVTRETHGSGTQYHIQLAKQLGDMLQAPLEERGGMMALTEVYCLVNRARGMELLSPEDLVNACKMFESLKLPLRLRVFDSGVMVVQLQSHSEEEMIASALDNVSDKGSLTAEEFAKLLGLTVLLAKERLLLAEKMGHLCRDDSVEAMAGIHLWPSMHIALSNASVFVDYNTESNFTDDRLTVSLIDIDKNETVLSRSLFNQSEGSLEFNCSCFLYAGNFRFRLEQKHNIGVSNRSAIWWWSPVLHVHWPTFHLAVDRGSNNQSSNDIRIGVYSNDHFHSCSSSKASLYLDVSYLEQVQIGRNTFEKVQNRIRHDIKVVRAQNVEMPCASPLTERGFIKISLKSPVTQQDIKSSGPLYLSSIFAYKLHVDNIYKSGCDGAVSVRRIAPPCTVTNGKVLLYKEESNNMAPTSHMAFNFLTQGENETEFNCSYFDPGKNKYCFHFTLVYSQAPSLAHTCVIVQRHTKMWGPWQPWSGCSVTCGEGVRERVRECLLPSSGGMQCTGMVREQSHCSLEDCTEELPPPSQTPPPAVSTPLAGNLVVVAGISLCLAVILATIFITVWRKLCRAPKCSSMRRGSLHSPNGRKNSDEASICGHSMQRPSFSESLQAAPLQKGFTLPAMQGPSDRGVLACQQSMSLPLPLSQDPERMSPSGQKILPPIFGYRLAQQQLKEMKKKGLKEATKVYHVSQSPVDDTMLEATASTPAGLTPTPQELDSPEESSSSHFRIRSPFPEPTWSPKNNALSDRQKVDLLLSPPKSATSANIRRLERTADWVEMVERSRVPYSKNPNFRRTSSFHENNQQFPLSRPYRERSMTQVTPRQIPEGSCRSRTWEHTLPELEVWSCSGPRMTDSSVDHRRRPWVDTPPSQSNSKDSVPVTPTKEPLVDRHHVARSPSSALDRAERAEQNWSRRGPSPIQRNILARKLREANSSTCQRQRSSTFSTSDQRRGRCRSLPLSADYSNSPYSLTESEQHMMDISGYLGEDDGVEVLTIHKLT</sequence>
<dbReference type="FunFam" id="1.10.10.10:FF:000170">
    <property type="entry name" value="Vacuolar protein-sorting-associated protein 36"/>
    <property type="match status" value="1"/>
</dbReference>
<keyword evidence="11" id="KW-1133">Transmembrane helix</keyword>
<dbReference type="GO" id="GO:0032266">
    <property type="term" value="F:phosphatidylinositol-3-phosphate binding"/>
    <property type="evidence" value="ECO:0007669"/>
    <property type="project" value="InterPro"/>
</dbReference>
<protein>
    <recommendedName>
        <fullName evidence="3">Vacuolar protein-sorting-associated protein 36</fullName>
    </recommendedName>
    <alternativeName>
        <fullName evidence="8">ESCRT-II complex subunit VPS36</fullName>
    </alternativeName>
</protein>
<evidence type="ECO:0000256" key="7">
    <source>
        <dbReference type="ARBA" id="ARBA00023157"/>
    </source>
</evidence>
<feature type="region of interest" description="Disordered" evidence="10">
    <location>
        <begin position="893"/>
        <end position="932"/>
    </location>
</feature>
<dbReference type="AlphaFoldDB" id="A0A3N0Z7H4"/>
<dbReference type="FunFam" id="1.10.10.10:FF:000203">
    <property type="entry name" value="Vacuolar protein sorting 36 homolog"/>
    <property type="match status" value="1"/>
</dbReference>
<dbReference type="InterPro" id="IPR040608">
    <property type="entry name" value="Snf8/Vps36"/>
</dbReference>
<dbReference type="Gene3D" id="2.20.100.10">
    <property type="entry name" value="Thrombospondin type-1 (TSP1) repeat"/>
    <property type="match status" value="1"/>
</dbReference>
<reference evidence="13 14" key="1">
    <citation type="submission" date="2018-10" db="EMBL/GenBank/DDBJ databases">
        <title>Genome assembly for a Yunnan-Guizhou Plateau 3E fish, Anabarilius grahami (Regan), and its evolutionary and genetic applications.</title>
        <authorList>
            <person name="Jiang W."/>
        </authorList>
    </citation>
    <scope>NUCLEOTIDE SEQUENCE [LARGE SCALE GENOMIC DNA]</scope>
    <source>
        <strain evidence="13">AG-KIZ</strain>
        <tissue evidence="13">Muscle</tissue>
    </source>
</reference>
<dbReference type="InterPro" id="IPR021648">
    <property type="entry name" value="GLUE_dom"/>
</dbReference>
<dbReference type="Pfam" id="PF24310">
    <property type="entry name" value="THSD1_D2"/>
    <property type="match status" value="1"/>
</dbReference>
<dbReference type="SMART" id="SM00209">
    <property type="entry name" value="TSP1"/>
    <property type="match status" value="1"/>
</dbReference>
<evidence type="ECO:0000256" key="5">
    <source>
        <dbReference type="ARBA" id="ARBA00022490"/>
    </source>
</evidence>
<dbReference type="PANTHER" id="PTHR16311:SF3">
    <property type="entry name" value="THROMBOSPONDIN TYPE-1 DOMAIN-CONTAINING PROTEIN 1"/>
    <property type="match status" value="1"/>
</dbReference>
<dbReference type="InterPro" id="IPR011993">
    <property type="entry name" value="PH-like_dom_sf"/>
</dbReference>
<evidence type="ECO:0000256" key="3">
    <source>
        <dbReference type="ARBA" id="ARBA00017953"/>
    </source>
</evidence>
<evidence type="ECO:0000256" key="9">
    <source>
        <dbReference type="SAM" id="Coils"/>
    </source>
</evidence>
<evidence type="ECO:0000256" key="1">
    <source>
        <dbReference type="ARBA" id="ARBA00004496"/>
    </source>
</evidence>
<proteinExistence type="inferred from homology"/>
<dbReference type="SUPFAM" id="SSF82895">
    <property type="entry name" value="TSP-1 type 1 repeat"/>
    <property type="match status" value="1"/>
</dbReference>
<dbReference type="InterPro" id="IPR036388">
    <property type="entry name" value="WH-like_DNA-bd_sf"/>
</dbReference>
<dbReference type="Pfam" id="PF24306">
    <property type="entry name" value="THSD1_N"/>
    <property type="match status" value="1"/>
</dbReference>
<keyword evidence="11" id="KW-0472">Membrane</keyword>
<dbReference type="GO" id="GO:0071944">
    <property type="term" value="C:cell periphery"/>
    <property type="evidence" value="ECO:0007669"/>
    <property type="project" value="TreeGrafter"/>
</dbReference>
<keyword evidence="7" id="KW-1015">Disulfide bond</keyword>
<dbReference type="PANTHER" id="PTHR16311">
    <property type="entry name" value="THROMBOSPONDIN TYPE I DOMAIN-CONTAINING 1"/>
    <property type="match status" value="1"/>
</dbReference>
<evidence type="ECO:0000313" key="13">
    <source>
        <dbReference type="EMBL" id="ROL54400.1"/>
    </source>
</evidence>
<dbReference type="Proteomes" id="UP000281406">
    <property type="component" value="Unassembled WGS sequence"/>
</dbReference>
<evidence type="ECO:0000256" key="2">
    <source>
        <dbReference type="ARBA" id="ARBA00009697"/>
    </source>
</evidence>
<name>A0A3N0Z7H4_ANAGA</name>
<dbReference type="InterPro" id="IPR056219">
    <property type="entry name" value="THSD1_D3"/>
</dbReference>
<dbReference type="Pfam" id="PF24311">
    <property type="entry name" value="THSD1_D3"/>
    <property type="match status" value="1"/>
</dbReference>
<keyword evidence="5" id="KW-0963">Cytoplasm</keyword>
<evidence type="ECO:0000256" key="11">
    <source>
        <dbReference type="SAM" id="Phobius"/>
    </source>
</evidence>
<dbReference type="PROSITE" id="PS50092">
    <property type="entry name" value="TSP1"/>
    <property type="match status" value="1"/>
</dbReference>
<dbReference type="SUPFAM" id="SSF46785">
    <property type="entry name" value="Winged helix' DNA-binding domain"/>
    <property type="match status" value="1"/>
</dbReference>
<keyword evidence="6" id="KW-0653">Protein transport</keyword>
<dbReference type="InterPro" id="IPR056217">
    <property type="entry name" value="THSD1_N"/>
</dbReference>
<dbReference type="Pfam" id="PF04157">
    <property type="entry name" value="EAP30"/>
    <property type="match status" value="1"/>
</dbReference>
<dbReference type="GO" id="GO:0005737">
    <property type="term" value="C:cytoplasm"/>
    <property type="evidence" value="ECO:0007669"/>
    <property type="project" value="UniProtKB-SubCell"/>
</dbReference>
<comment type="similarity">
    <text evidence="2">Belongs to the VPS36 family.</text>
</comment>
<organism evidence="13 14">
    <name type="scientific">Anabarilius grahami</name>
    <name type="common">Kanglang fish</name>
    <name type="synonym">Barilius grahami</name>
    <dbReference type="NCBI Taxonomy" id="495550"/>
    <lineage>
        <taxon>Eukaryota</taxon>
        <taxon>Metazoa</taxon>
        <taxon>Chordata</taxon>
        <taxon>Craniata</taxon>
        <taxon>Vertebrata</taxon>
        <taxon>Euteleostomi</taxon>
        <taxon>Actinopterygii</taxon>
        <taxon>Neopterygii</taxon>
        <taxon>Teleostei</taxon>
        <taxon>Ostariophysi</taxon>
        <taxon>Cypriniformes</taxon>
        <taxon>Xenocyprididae</taxon>
        <taxon>Xenocypridinae</taxon>
        <taxon>Xenocypridinae incertae sedis</taxon>
        <taxon>Anabarilius</taxon>
    </lineage>
</organism>
<evidence type="ECO:0000313" key="14">
    <source>
        <dbReference type="Proteomes" id="UP000281406"/>
    </source>
</evidence>
<evidence type="ECO:0000259" key="12">
    <source>
        <dbReference type="PROSITE" id="PS51495"/>
    </source>
</evidence>
<keyword evidence="14" id="KW-1185">Reference proteome</keyword>
<dbReference type="Gene3D" id="1.10.10.10">
    <property type="entry name" value="Winged helix-like DNA-binding domain superfamily/Winged helix DNA-binding domain"/>
    <property type="match status" value="2"/>
</dbReference>
<feature type="coiled-coil region" evidence="9">
    <location>
        <begin position="125"/>
        <end position="152"/>
    </location>
</feature>
<dbReference type="Gene3D" id="2.30.29.30">
    <property type="entry name" value="Pleckstrin-homology domain (PH domain)/Phosphotyrosine-binding domain (PTB)"/>
    <property type="match status" value="1"/>
</dbReference>
<gene>
    <name evidence="13" type="ORF">DPX16_10823</name>
</gene>
<feature type="region of interest" description="Disordered" evidence="10">
    <location>
        <begin position="1035"/>
        <end position="1105"/>
    </location>
</feature>
<dbReference type="InterPro" id="IPR038877">
    <property type="entry name" value="THSD1"/>
</dbReference>
<dbReference type="PROSITE" id="PS51495">
    <property type="entry name" value="GLUE"/>
    <property type="match status" value="1"/>
</dbReference>
<keyword evidence="11" id="KW-0812">Transmembrane</keyword>
<feature type="region of interest" description="Disordered" evidence="10">
    <location>
        <begin position="765"/>
        <end position="786"/>
    </location>
</feature>
<dbReference type="Pfam" id="PF00090">
    <property type="entry name" value="TSP_1"/>
    <property type="match status" value="1"/>
</dbReference>
<keyword evidence="4" id="KW-0813">Transport</keyword>
<dbReference type="Gene3D" id="6.10.140.260">
    <property type="match status" value="1"/>
</dbReference>
<feature type="compositionally biased region" description="Polar residues" evidence="10">
    <location>
        <begin position="893"/>
        <end position="915"/>
    </location>
</feature>
<evidence type="ECO:0000256" key="6">
    <source>
        <dbReference type="ARBA" id="ARBA00022927"/>
    </source>
</evidence>
<keyword evidence="9" id="KW-0175">Coiled coil</keyword>
<comment type="subcellular location">
    <subcellularLocation>
        <location evidence="1">Cytoplasm</location>
    </subcellularLocation>
</comment>
<feature type="region of interest" description="Disordered" evidence="10">
    <location>
        <begin position="1119"/>
        <end position="1146"/>
    </location>
</feature>
<feature type="domain" description="GLUE N-terminal" evidence="12">
    <location>
        <begin position="1"/>
        <end position="103"/>
    </location>
</feature>
<dbReference type="SUPFAM" id="SSF50729">
    <property type="entry name" value="PH domain-like"/>
    <property type="match status" value="1"/>
</dbReference>
<dbReference type="GO" id="GO:0015031">
    <property type="term" value="P:protein transport"/>
    <property type="evidence" value="ECO:0007669"/>
    <property type="project" value="UniProtKB-KW"/>
</dbReference>
<dbReference type="InterPro" id="IPR056218">
    <property type="entry name" value="THSD1_D2"/>
</dbReference>
<feature type="transmembrane region" description="Helical" evidence="11">
    <location>
        <begin position="727"/>
        <end position="753"/>
    </location>
</feature>
<evidence type="ECO:0000256" key="8">
    <source>
        <dbReference type="ARBA" id="ARBA00030114"/>
    </source>
</evidence>
<comment type="caution">
    <text evidence="13">The sequence shown here is derived from an EMBL/GenBank/DDBJ whole genome shotgun (WGS) entry which is preliminary data.</text>
</comment>
<accession>A0A3N0Z7H4</accession>
<dbReference type="InterPro" id="IPR000884">
    <property type="entry name" value="TSP1_rpt"/>
</dbReference>
<evidence type="ECO:0000256" key="10">
    <source>
        <dbReference type="SAM" id="MobiDB-lite"/>
    </source>
</evidence>
<dbReference type="FunFam" id="2.20.100.10:FF:000001">
    <property type="entry name" value="semaphorin-5A isoform X1"/>
    <property type="match status" value="1"/>
</dbReference>
<dbReference type="GO" id="GO:0043130">
    <property type="term" value="F:ubiquitin binding"/>
    <property type="evidence" value="ECO:0007669"/>
    <property type="project" value="InterPro"/>
</dbReference>
<dbReference type="InterPro" id="IPR036390">
    <property type="entry name" value="WH_DNA-bd_sf"/>
</dbReference>
<evidence type="ECO:0000256" key="4">
    <source>
        <dbReference type="ARBA" id="ARBA00022448"/>
    </source>
</evidence>
<dbReference type="EMBL" id="RJVU01007007">
    <property type="protein sequence ID" value="ROL54400.1"/>
    <property type="molecule type" value="Genomic_DNA"/>
</dbReference>
<feature type="compositionally biased region" description="Polar residues" evidence="10">
    <location>
        <begin position="1119"/>
        <end position="1135"/>
    </location>
</feature>
<dbReference type="OrthoDB" id="16692at2759"/>